<evidence type="ECO:0000313" key="2">
    <source>
        <dbReference type="Proteomes" id="UP001377168"/>
    </source>
</evidence>
<keyword evidence="1" id="KW-0560">Oxidoreductase</keyword>
<evidence type="ECO:0000313" key="1">
    <source>
        <dbReference type="EMBL" id="MEJ8636217.1"/>
    </source>
</evidence>
<name>A0ACC6PXL0_9ACTN</name>
<proteinExistence type="predicted"/>
<organism evidence="1 2">
    <name type="scientific">Streptomyces achmelvichensis</name>
    <dbReference type="NCBI Taxonomy" id="3134111"/>
    <lineage>
        <taxon>Bacteria</taxon>
        <taxon>Bacillati</taxon>
        <taxon>Actinomycetota</taxon>
        <taxon>Actinomycetes</taxon>
        <taxon>Kitasatosporales</taxon>
        <taxon>Streptomycetaceae</taxon>
        <taxon>Streptomyces</taxon>
    </lineage>
</organism>
<gene>
    <name evidence="1" type="ORF">WKI67_22915</name>
</gene>
<protein>
    <submittedName>
        <fullName evidence="1">NADP-dependent oxidoreductase</fullName>
        <ecNumber evidence="1">1.-.-.-</ecNumber>
    </submittedName>
</protein>
<dbReference type="EC" id="1.-.-.-" evidence="1"/>
<comment type="caution">
    <text evidence="1">The sequence shown here is derived from an EMBL/GenBank/DDBJ whole genome shotgun (WGS) entry which is preliminary data.</text>
</comment>
<sequence length="314" mass="31772">MRAVAVKAFKGEPELIQVPKPDPAEGEVLVKIEYAALNPVDRQIADGAFDGRAEHVFPLVLGWDFAGRIDVVGPGDSRFVVGDAVFGQAARPPVGTGTFAEYVTMPQDGPIAFVPDGLSFRTAALLPTAGMTAAETLAATGATAGQAVLVVGAAGGVGSILTQLAAARDVRVLAAVRGDGERRMTALGADTTLDTTARDLAAAVRDLFPDGVDAVIDLVSDSPAAFVANAALVRAGGTAVTTRGVAAGARLPAGVEGIDFLQRPSTNLLDTLAAAAADGELQVPLGAELPLEQAPDALVRSGSGGARGRTVFTL</sequence>
<dbReference type="Proteomes" id="UP001377168">
    <property type="component" value="Unassembled WGS sequence"/>
</dbReference>
<reference evidence="1" key="1">
    <citation type="submission" date="2024-03" db="EMBL/GenBank/DDBJ databases">
        <title>Novel Streptomyces species of biotechnological and ecological value are a feature of Machair soil.</title>
        <authorList>
            <person name="Prole J.R."/>
            <person name="Goodfellow M."/>
            <person name="Allenby N."/>
            <person name="Ward A.C."/>
        </authorList>
    </citation>
    <scope>NUCLEOTIDE SEQUENCE</scope>
    <source>
        <strain evidence="1">MS2.AVA.5</strain>
    </source>
</reference>
<keyword evidence="2" id="KW-1185">Reference proteome</keyword>
<dbReference type="EMBL" id="JBBKAJ010000022">
    <property type="protein sequence ID" value="MEJ8636217.1"/>
    <property type="molecule type" value="Genomic_DNA"/>
</dbReference>
<accession>A0ACC6PXL0</accession>